<proteinExistence type="predicted"/>
<feature type="domain" description="BPL/LPL catalytic" evidence="2">
    <location>
        <begin position="1"/>
        <end position="184"/>
    </location>
</feature>
<accession>A0A098BY86</accession>
<dbReference type="STRING" id="1562970.ING2E5B_0354"/>
<dbReference type="InterPro" id="IPR004143">
    <property type="entry name" value="BPL_LPL_catalytic"/>
</dbReference>
<dbReference type="PANTHER" id="PTHR12835:SF5">
    <property type="entry name" value="BIOTIN--PROTEIN LIGASE"/>
    <property type="match status" value="1"/>
</dbReference>
<dbReference type="Gene3D" id="3.30.930.10">
    <property type="entry name" value="Bira Bifunctional Protein, Domain 2"/>
    <property type="match status" value="1"/>
</dbReference>
<dbReference type="GO" id="GO:0005737">
    <property type="term" value="C:cytoplasm"/>
    <property type="evidence" value="ECO:0007669"/>
    <property type="project" value="TreeGrafter"/>
</dbReference>
<dbReference type="HOGENOM" id="CLU_051096_3_1_10"/>
<keyword evidence="4" id="KW-1185">Reference proteome</keyword>
<dbReference type="PATRIC" id="fig|1562970.3.peg.351"/>
<dbReference type="Proteomes" id="UP000032417">
    <property type="component" value="Chromosome 1"/>
</dbReference>
<dbReference type="NCBIfam" id="TIGR00121">
    <property type="entry name" value="birA_ligase"/>
    <property type="match status" value="1"/>
</dbReference>
<dbReference type="CDD" id="cd16442">
    <property type="entry name" value="BPL"/>
    <property type="match status" value="1"/>
</dbReference>
<dbReference type="OrthoDB" id="9807064at2"/>
<evidence type="ECO:0000313" key="3">
    <source>
        <dbReference type="EMBL" id="CEA15123.1"/>
    </source>
</evidence>
<dbReference type="PROSITE" id="PS51733">
    <property type="entry name" value="BPL_LPL_CATALYTIC"/>
    <property type="match status" value="1"/>
</dbReference>
<gene>
    <name evidence="3" type="ORF">ING2E5B_0354</name>
</gene>
<organism evidence="3 4">
    <name type="scientific">Fermentimonas caenicola</name>
    <dbReference type="NCBI Taxonomy" id="1562970"/>
    <lineage>
        <taxon>Bacteria</taxon>
        <taxon>Pseudomonadati</taxon>
        <taxon>Bacteroidota</taxon>
        <taxon>Bacteroidia</taxon>
        <taxon>Bacteroidales</taxon>
        <taxon>Dysgonomonadaceae</taxon>
        <taxon>Fermentimonas</taxon>
    </lineage>
</organism>
<name>A0A098BY86_9BACT</name>
<dbReference type="Pfam" id="PF03099">
    <property type="entry name" value="BPL_LplA_LipB"/>
    <property type="match status" value="1"/>
</dbReference>
<dbReference type="PANTHER" id="PTHR12835">
    <property type="entry name" value="BIOTIN PROTEIN LIGASE"/>
    <property type="match status" value="1"/>
</dbReference>
<dbReference type="GO" id="GO:0004077">
    <property type="term" value="F:biotin--[biotin carboxyl-carrier protein] ligase activity"/>
    <property type="evidence" value="ECO:0007669"/>
    <property type="project" value="InterPro"/>
</dbReference>
<sequence>MELLSEERLVVHLDEVDSTNNYLYSLVRKQKPEEGSVVIAEFQLGGRGQMGNGWFSEKGKNLLFSLLIYPDNVEANAQFIISRIASLAVKNTLDQFTDDIRIKWPNDIYWKDKKIAGILIENDISGRVITNSIIGIGININQDHFPEELPNPVSLKQVTGSEFDRDYILDNFVREFFLIYREFQNGNEKAIEDEYMLDLYRINDYYWFEDDNGRFKAIIKEVLPSGHLVLKTLETAEERVYAFKEVSFVD</sequence>
<dbReference type="InterPro" id="IPR004408">
    <property type="entry name" value="Biotin_CoA_COase_ligase"/>
</dbReference>
<evidence type="ECO:0000313" key="4">
    <source>
        <dbReference type="Proteomes" id="UP000032417"/>
    </source>
</evidence>
<dbReference type="EMBL" id="LN515532">
    <property type="protein sequence ID" value="CEA15123.1"/>
    <property type="molecule type" value="Genomic_DNA"/>
</dbReference>
<keyword evidence="1" id="KW-0436">Ligase</keyword>
<evidence type="ECO:0000259" key="2">
    <source>
        <dbReference type="PROSITE" id="PS51733"/>
    </source>
</evidence>
<protein>
    <recommendedName>
        <fullName evidence="2">BPL/LPL catalytic domain-containing protein</fullName>
    </recommendedName>
</protein>
<dbReference type="AlphaFoldDB" id="A0A098BY86"/>
<dbReference type="KEGG" id="pbt:ING2E5B_0354"/>
<dbReference type="InterPro" id="IPR045864">
    <property type="entry name" value="aa-tRNA-synth_II/BPL/LPL"/>
</dbReference>
<reference evidence="3 4" key="1">
    <citation type="submission" date="2014-08" db="EMBL/GenBank/DDBJ databases">
        <authorList>
            <person name="Wibberg D."/>
        </authorList>
    </citation>
    <scope>NUCLEOTIDE SEQUENCE [LARGE SCALE GENOMIC DNA]</scope>
    <source>
        <strain evidence="4">ING2-E5B</strain>
    </source>
</reference>
<evidence type="ECO:0000256" key="1">
    <source>
        <dbReference type="ARBA" id="ARBA00022598"/>
    </source>
</evidence>
<dbReference type="SUPFAM" id="SSF55681">
    <property type="entry name" value="Class II aaRS and biotin synthetases"/>
    <property type="match status" value="1"/>
</dbReference>